<feature type="domain" description="Endonuclease NucS C-terminal" evidence="1">
    <location>
        <begin position="22"/>
        <end position="91"/>
    </location>
</feature>
<name>A0A7Z9C283_9CYAN</name>
<dbReference type="Gene3D" id="3.40.1350.10">
    <property type="match status" value="1"/>
</dbReference>
<evidence type="ECO:0000313" key="3">
    <source>
        <dbReference type="Proteomes" id="UP000184550"/>
    </source>
</evidence>
<dbReference type="OrthoDB" id="442038at2"/>
<reference evidence="2" key="1">
    <citation type="submission" date="2019-10" db="EMBL/GenBank/DDBJ databases">
        <authorList>
            <consortium name="Genoscope - CEA"/>
            <person name="William W."/>
        </authorList>
    </citation>
    <scope>NUCLEOTIDE SEQUENCE [LARGE SCALE GENOMIC DNA]</scope>
    <source>
        <strain evidence="2">BBR_PRJEB10992</strain>
    </source>
</reference>
<dbReference type="InterPro" id="IPR011856">
    <property type="entry name" value="tRNA_endonuc-like_dom_sf"/>
</dbReference>
<dbReference type="Pfam" id="PF01939">
    <property type="entry name" value="NucS_C"/>
    <property type="match status" value="1"/>
</dbReference>
<proteinExistence type="predicted"/>
<dbReference type="InterPro" id="IPR048301">
    <property type="entry name" value="NucS_C"/>
</dbReference>
<dbReference type="RefSeq" id="WP_083626962.1">
    <property type="nucleotide sequence ID" value="NZ_LR734888.1"/>
</dbReference>
<dbReference type="Proteomes" id="UP000184550">
    <property type="component" value="Unassembled WGS sequence"/>
</dbReference>
<organism evidence="2 3">
    <name type="scientific">Planktothrix serta PCC 8927</name>
    <dbReference type="NCBI Taxonomy" id="671068"/>
    <lineage>
        <taxon>Bacteria</taxon>
        <taxon>Bacillati</taxon>
        <taxon>Cyanobacteriota</taxon>
        <taxon>Cyanophyceae</taxon>
        <taxon>Oscillatoriophycideae</taxon>
        <taxon>Oscillatoriales</taxon>
        <taxon>Microcoleaceae</taxon>
        <taxon>Planktothrix</taxon>
    </lineage>
</organism>
<dbReference type="AlphaFoldDB" id="A0A7Z9C283"/>
<evidence type="ECO:0000313" key="2">
    <source>
        <dbReference type="EMBL" id="VXD25753.1"/>
    </source>
</evidence>
<evidence type="ECO:0000259" key="1">
    <source>
        <dbReference type="Pfam" id="PF01939"/>
    </source>
</evidence>
<dbReference type="EMBL" id="CZCU02000169">
    <property type="protein sequence ID" value="VXD25753.1"/>
    <property type="molecule type" value="Genomic_DNA"/>
</dbReference>
<keyword evidence="3" id="KW-1185">Reference proteome</keyword>
<protein>
    <recommendedName>
        <fullName evidence="1">Endonuclease NucS C-terminal domain-containing protein</fullName>
    </recommendedName>
</protein>
<comment type="caution">
    <text evidence="2">The sequence shown here is derived from an EMBL/GenBank/DDBJ whole genome shotgun (WGS) entry which is preliminary data.</text>
</comment>
<gene>
    <name evidence="2" type="ORF">PL8927_900078</name>
</gene>
<accession>A0A7Z9C283</accession>
<sequence>MLNYFNLRKTGTRWEFEREETLEDFLFTRLQPIFSLTVLHRQYIVQGQRCDLLAVDTDQRLVILELKNVEDRGIVQQLTRYYDAVLEEKPYAQIVDYYKPVHLIAIAPSFHRDNLTDRKYHKLEFQFLQFAVIQNADHFYLNLKDIDTQTLSSVEIPYQEPNFSDIPSPSQNFFKLIKNSDEQQKNKILEIRQKLLSFDQRMQEFSSAGSILYGNGNGKTSKYCAEFCRLPQGDIILFLWIPLKCGESDRISRGRIWTDWDEKALIEGYVARGMGTEINQRKRLIKNLFEKIKDGYESQENRFLSYFSYNNRYIQLQCSRKYTHNYVKQTDMIRKKIMIFKPVTYEEMKLIELDIEIIKGKTGIERELEKSPYKSLNSLIDLALEKWLARI</sequence>
<dbReference type="GO" id="GO:0003676">
    <property type="term" value="F:nucleic acid binding"/>
    <property type="evidence" value="ECO:0007669"/>
    <property type="project" value="InterPro"/>
</dbReference>
<dbReference type="GO" id="GO:0004519">
    <property type="term" value="F:endonuclease activity"/>
    <property type="evidence" value="ECO:0007669"/>
    <property type="project" value="InterPro"/>
</dbReference>